<proteinExistence type="predicted"/>
<dbReference type="Pfam" id="PF13540">
    <property type="entry name" value="RCC1_2"/>
    <property type="match status" value="1"/>
</dbReference>
<dbReference type="PANTHER" id="PTHR45982">
    <property type="entry name" value="REGULATOR OF CHROMOSOME CONDENSATION"/>
    <property type="match status" value="1"/>
</dbReference>
<dbReference type="InterPro" id="IPR051553">
    <property type="entry name" value="Ran_GTPase-activating"/>
</dbReference>
<reference evidence="1" key="1">
    <citation type="journal article" date="2019" name="MBio">
        <title>Virus Genomes from Deep Sea Sediments Expand the Ocean Megavirome and Support Independent Origins of Viral Gigantism.</title>
        <authorList>
            <person name="Backstrom D."/>
            <person name="Yutin N."/>
            <person name="Jorgensen S.L."/>
            <person name="Dharamshi J."/>
            <person name="Homa F."/>
            <person name="Zaremba-Niedwiedzka K."/>
            <person name="Spang A."/>
            <person name="Wolf Y.I."/>
            <person name="Koonin E.V."/>
            <person name="Ettema T.J."/>
        </authorList>
    </citation>
    <scope>NUCLEOTIDE SEQUENCE</scope>
</reference>
<dbReference type="GO" id="GO:0005085">
    <property type="term" value="F:guanyl-nucleotide exchange factor activity"/>
    <property type="evidence" value="ECO:0007669"/>
    <property type="project" value="TreeGrafter"/>
</dbReference>
<dbReference type="EMBL" id="MK500511">
    <property type="protein sequence ID" value="QBK91108.1"/>
    <property type="molecule type" value="Genomic_DNA"/>
</dbReference>
<dbReference type="PANTHER" id="PTHR45982:SF1">
    <property type="entry name" value="REGULATOR OF CHROMOSOME CONDENSATION"/>
    <property type="match status" value="1"/>
</dbReference>
<organism evidence="1">
    <name type="scientific">Pithovirus LCPAC202</name>
    <dbReference type="NCBI Taxonomy" id="2506592"/>
    <lineage>
        <taxon>Viruses</taxon>
        <taxon>Pithoviruses</taxon>
    </lineage>
</organism>
<dbReference type="InterPro" id="IPR009091">
    <property type="entry name" value="RCC1/BLIP-II"/>
</dbReference>
<evidence type="ECO:0000313" key="1">
    <source>
        <dbReference type="EMBL" id="QBK91108.1"/>
    </source>
</evidence>
<dbReference type="SUPFAM" id="SSF50985">
    <property type="entry name" value="RCC1/BLIP-II"/>
    <property type="match status" value="1"/>
</dbReference>
<protein>
    <submittedName>
        <fullName evidence="1">Regulator of chromosome condensation protein</fullName>
    </submittedName>
</protein>
<sequence length="143" mass="15946">MYVMGDNRNGQLGTDNYTYPFQETPRKLTLPTKISSISAGEYSSIAITKNGQLYIWGRSSDVIPDLKNQGEILKRLPHRMDADVRDVVILKPIIINLDISGDSDLDDLNVDKYKIVYISVGPVFGLAVTKDGYLDVFGADYLL</sequence>
<gene>
    <name evidence="1" type="ORF">LCPAC202_00820</name>
</gene>
<dbReference type="InterPro" id="IPR000408">
    <property type="entry name" value="Reg_chr_condens"/>
</dbReference>
<dbReference type="PROSITE" id="PS50012">
    <property type="entry name" value="RCC1_3"/>
    <property type="match status" value="1"/>
</dbReference>
<accession>A0A481Z5H0</accession>
<dbReference type="Gene3D" id="2.130.10.30">
    <property type="entry name" value="Regulator of chromosome condensation 1/beta-lactamase-inhibitor protein II"/>
    <property type="match status" value="1"/>
</dbReference>
<name>A0A481Z5H0_9VIRU</name>